<dbReference type="PATRIC" id="fig|158899.10.peg.1471"/>
<sequence>MLLFDDSTPNAGPFDASQQTINHFYNSSAANKYVFNAI</sequence>
<evidence type="ECO:0000313" key="1">
    <source>
        <dbReference type="EMBL" id="AMO94168.1"/>
    </source>
</evidence>
<dbReference type="Proteomes" id="UP000072421">
    <property type="component" value="Chromosome"/>
</dbReference>
<dbReference type="AlphaFoldDB" id="A0A127P8T0"/>
<reference evidence="1 2" key="1">
    <citation type="submission" date="2015-11" db="EMBL/GenBank/DDBJ databases">
        <title>Exploring the genomic traits of fungus-feeding bacterial genus Collimonas.</title>
        <authorList>
            <person name="Song C."/>
            <person name="Schmidt R."/>
            <person name="de Jager V."/>
            <person name="Krzyzanowska D."/>
            <person name="Jongedijk E."/>
            <person name="Cankar K."/>
            <person name="Beekwilder J."/>
            <person name="van Veen A."/>
            <person name="de Boer W."/>
            <person name="van Veen J.A."/>
            <person name="Garbeva P."/>
        </authorList>
    </citation>
    <scope>NUCLEOTIDE SEQUENCE [LARGE SCALE GENOMIC DNA]</scope>
    <source>
        <strain evidence="1 2">Ter6</strain>
    </source>
</reference>
<proteinExistence type="predicted"/>
<accession>A0A127P8T0</accession>
<name>A0A127P8T0_9BURK</name>
<gene>
    <name evidence="1" type="ORF">CFter6_1460</name>
</gene>
<evidence type="ECO:0000313" key="2">
    <source>
        <dbReference type="Proteomes" id="UP000072421"/>
    </source>
</evidence>
<organism evidence="1">
    <name type="scientific">Collimonas fungivorans</name>
    <dbReference type="NCBI Taxonomy" id="158899"/>
    <lineage>
        <taxon>Bacteria</taxon>
        <taxon>Pseudomonadati</taxon>
        <taxon>Pseudomonadota</taxon>
        <taxon>Betaproteobacteria</taxon>
        <taxon>Burkholderiales</taxon>
        <taxon>Oxalobacteraceae</taxon>
        <taxon>Collimonas</taxon>
    </lineage>
</organism>
<protein>
    <submittedName>
        <fullName evidence="1">Uncharacterized protein</fullName>
    </submittedName>
</protein>
<dbReference type="EMBL" id="CP013232">
    <property type="protein sequence ID" value="AMO94168.1"/>
    <property type="molecule type" value="Genomic_DNA"/>
</dbReference>